<organism evidence="2 3">
    <name type="scientific">Penicillium cataractarum</name>
    <dbReference type="NCBI Taxonomy" id="2100454"/>
    <lineage>
        <taxon>Eukaryota</taxon>
        <taxon>Fungi</taxon>
        <taxon>Dikarya</taxon>
        <taxon>Ascomycota</taxon>
        <taxon>Pezizomycotina</taxon>
        <taxon>Eurotiomycetes</taxon>
        <taxon>Eurotiomycetidae</taxon>
        <taxon>Eurotiales</taxon>
        <taxon>Aspergillaceae</taxon>
        <taxon>Penicillium</taxon>
    </lineage>
</organism>
<sequence>MPRELAPAKGPRKPEQLKNCTRCKRAKPLGNFNLEGSSAKGTARTCLQCRQWHRVYTAARRAKSSTSKAPVSQNLLGAQETSDNQPLTLERPIPVDAPLRDPGMEFTEAQKRALMQYFAS</sequence>
<dbReference type="GeneID" id="81444771"/>
<feature type="compositionally biased region" description="Polar residues" evidence="1">
    <location>
        <begin position="70"/>
        <end position="87"/>
    </location>
</feature>
<protein>
    <recommendedName>
        <fullName evidence="4">Stc1 domain-containing protein</fullName>
    </recommendedName>
</protein>
<comment type="caution">
    <text evidence="2">The sequence shown here is derived from an EMBL/GenBank/DDBJ whole genome shotgun (WGS) entry which is preliminary data.</text>
</comment>
<dbReference type="RefSeq" id="XP_056549490.1">
    <property type="nucleotide sequence ID" value="XM_056705592.1"/>
</dbReference>
<evidence type="ECO:0000313" key="3">
    <source>
        <dbReference type="Proteomes" id="UP001147782"/>
    </source>
</evidence>
<dbReference type="EMBL" id="JAPZBS010000010">
    <property type="protein sequence ID" value="KAJ5355467.1"/>
    <property type="molecule type" value="Genomic_DNA"/>
</dbReference>
<keyword evidence="3" id="KW-1185">Reference proteome</keyword>
<evidence type="ECO:0008006" key="4">
    <source>
        <dbReference type="Google" id="ProtNLM"/>
    </source>
</evidence>
<accession>A0A9W9US95</accession>
<evidence type="ECO:0000313" key="2">
    <source>
        <dbReference type="EMBL" id="KAJ5355467.1"/>
    </source>
</evidence>
<reference evidence="2" key="1">
    <citation type="submission" date="2022-11" db="EMBL/GenBank/DDBJ databases">
        <authorList>
            <person name="Petersen C."/>
        </authorList>
    </citation>
    <scope>NUCLEOTIDE SEQUENCE</scope>
    <source>
        <strain evidence="2">IBT 29864</strain>
    </source>
</reference>
<dbReference type="AlphaFoldDB" id="A0A9W9US95"/>
<evidence type="ECO:0000256" key="1">
    <source>
        <dbReference type="SAM" id="MobiDB-lite"/>
    </source>
</evidence>
<name>A0A9W9US95_9EURO</name>
<dbReference type="Proteomes" id="UP001147782">
    <property type="component" value="Unassembled WGS sequence"/>
</dbReference>
<gene>
    <name evidence="2" type="ORF">N7496_012679</name>
</gene>
<reference evidence="2" key="2">
    <citation type="journal article" date="2023" name="IMA Fungus">
        <title>Comparative genomic study of the Penicillium genus elucidates a diverse pangenome and 15 lateral gene transfer events.</title>
        <authorList>
            <person name="Petersen C."/>
            <person name="Sorensen T."/>
            <person name="Nielsen M.R."/>
            <person name="Sondergaard T.E."/>
            <person name="Sorensen J.L."/>
            <person name="Fitzpatrick D.A."/>
            <person name="Frisvad J.C."/>
            <person name="Nielsen K.L."/>
        </authorList>
    </citation>
    <scope>NUCLEOTIDE SEQUENCE</scope>
    <source>
        <strain evidence="2">IBT 29864</strain>
    </source>
</reference>
<proteinExistence type="predicted"/>
<feature type="region of interest" description="Disordered" evidence="1">
    <location>
        <begin position="60"/>
        <end position="101"/>
    </location>
</feature>